<name>A0A917JUT3_9GAMM</name>
<proteinExistence type="predicted"/>
<dbReference type="EMBL" id="BMOB01000006">
    <property type="protein sequence ID" value="GGI87834.1"/>
    <property type="molecule type" value="Genomic_DNA"/>
</dbReference>
<dbReference type="AlphaFoldDB" id="A0A917JUT3"/>
<dbReference type="InterPro" id="IPR010260">
    <property type="entry name" value="AlpA"/>
</dbReference>
<dbReference type="Proteomes" id="UP000630149">
    <property type="component" value="Unassembled WGS sequence"/>
</dbReference>
<dbReference type="Pfam" id="PF05930">
    <property type="entry name" value="Phage_AlpA"/>
    <property type="match status" value="1"/>
</dbReference>
<evidence type="ECO:0000313" key="2">
    <source>
        <dbReference type="Proteomes" id="UP000630149"/>
    </source>
</evidence>
<organism evidence="1 2">
    <name type="scientific">Legionella impletisoli</name>
    <dbReference type="NCBI Taxonomy" id="343510"/>
    <lineage>
        <taxon>Bacteria</taxon>
        <taxon>Pseudomonadati</taxon>
        <taxon>Pseudomonadota</taxon>
        <taxon>Gammaproteobacteria</taxon>
        <taxon>Legionellales</taxon>
        <taxon>Legionellaceae</taxon>
        <taxon>Legionella</taxon>
    </lineage>
</organism>
<dbReference type="OrthoDB" id="5298532at2"/>
<reference evidence="1" key="1">
    <citation type="journal article" date="2014" name="Int. J. Syst. Evol. Microbiol.">
        <title>Complete genome sequence of Corynebacterium casei LMG S-19264T (=DSM 44701T), isolated from a smear-ripened cheese.</title>
        <authorList>
            <consortium name="US DOE Joint Genome Institute (JGI-PGF)"/>
            <person name="Walter F."/>
            <person name="Albersmeier A."/>
            <person name="Kalinowski J."/>
            <person name="Ruckert C."/>
        </authorList>
    </citation>
    <scope>NUCLEOTIDE SEQUENCE</scope>
    <source>
        <strain evidence="1">JCM 13919</strain>
    </source>
</reference>
<protein>
    <recommendedName>
        <fullName evidence="3">Prophage CP4-57 regulatory protein (AlpA)</fullName>
    </recommendedName>
</protein>
<accession>A0A917JUT3</accession>
<dbReference type="Gene3D" id="1.10.238.160">
    <property type="match status" value="1"/>
</dbReference>
<gene>
    <name evidence="1" type="ORF">GCM10007966_15720</name>
</gene>
<sequence>MTKLPETGFLRAHQILGDKTANPPIPPLIPVGKSTWWAGVKSGRFPQPIKLGPRTTVWRVEDIREFIEKASTNS</sequence>
<dbReference type="RefSeq" id="WP_131776860.1">
    <property type="nucleotide sequence ID" value="NZ_BMOB01000006.1"/>
</dbReference>
<comment type="caution">
    <text evidence="1">The sequence shown here is derived from an EMBL/GenBank/DDBJ whole genome shotgun (WGS) entry which is preliminary data.</text>
</comment>
<reference evidence="1" key="2">
    <citation type="submission" date="2020-09" db="EMBL/GenBank/DDBJ databases">
        <authorList>
            <person name="Sun Q."/>
            <person name="Ohkuma M."/>
        </authorList>
    </citation>
    <scope>NUCLEOTIDE SEQUENCE</scope>
    <source>
        <strain evidence="1">JCM 13919</strain>
    </source>
</reference>
<evidence type="ECO:0000313" key="1">
    <source>
        <dbReference type="EMBL" id="GGI87834.1"/>
    </source>
</evidence>
<evidence type="ECO:0008006" key="3">
    <source>
        <dbReference type="Google" id="ProtNLM"/>
    </source>
</evidence>
<keyword evidence="2" id="KW-1185">Reference proteome</keyword>